<feature type="non-terminal residue" evidence="2">
    <location>
        <position position="1"/>
    </location>
</feature>
<dbReference type="EMBL" id="JAENGZ010000005">
    <property type="protein sequence ID" value="KAG6974558.1"/>
    <property type="molecule type" value="Genomic_DNA"/>
</dbReference>
<sequence length="112" mass="12613">NQTTEFPSSSSSSSSSSALSSTSVSPAISRREQWLANLGESRDEQMEDNEEAFEVAFYQQLKDKLNAPQALNDDETKEINDRRETEENDLDSDGEADLESTAIQRKFYPVDR</sequence>
<dbReference type="VEuPathDB" id="FungiDB:PC110_g5237"/>
<protein>
    <submittedName>
        <fullName evidence="2">Uncharacterized protein</fullName>
    </submittedName>
</protein>
<evidence type="ECO:0000313" key="2">
    <source>
        <dbReference type="EMBL" id="KAG6974558.1"/>
    </source>
</evidence>
<dbReference type="Proteomes" id="UP000688947">
    <property type="component" value="Unassembled WGS sequence"/>
</dbReference>
<feature type="compositionally biased region" description="Acidic residues" evidence="1">
    <location>
        <begin position="86"/>
        <end position="98"/>
    </location>
</feature>
<feature type="compositionally biased region" description="Low complexity" evidence="1">
    <location>
        <begin position="8"/>
        <end position="25"/>
    </location>
</feature>
<feature type="region of interest" description="Disordered" evidence="1">
    <location>
        <begin position="64"/>
        <end position="112"/>
    </location>
</feature>
<comment type="caution">
    <text evidence="2">The sequence shown here is derived from an EMBL/GenBank/DDBJ whole genome shotgun (WGS) entry which is preliminary data.</text>
</comment>
<feature type="region of interest" description="Disordered" evidence="1">
    <location>
        <begin position="1"/>
        <end position="30"/>
    </location>
</feature>
<accession>A0A8T1V436</accession>
<gene>
    <name evidence="2" type="ORF">JG687_00000254</name>
</gene>
<feature type="non-terminal residue" evidence="2">
    <location>
        <position position="112"/>
    </location>
</feature>
<reference evidence="2" key="1">
    <citation type="submission" date="2021-01" db="EMBL/GenBank/DDBJ databases">
        <title>Phytophthora aleatoria, a newly-described species from Pinus radiata is distinct from Phytophthora cactorum isolates based on comparative genomics.</title>
        <authorList>
            <person name="Mcdougal R."/>
            <person name="Panda P."/>
            <person name="Williams N."/>
            <person name="Studholme D.J."/>
        </authorList>
    </citation>
    <scope>NUCLEOTIDE SEQUENCE</scope>
    <source>
        <strain evidence="2">NZFS 3830</strain>
    </source>
</reference>
<name>A0A8T1V436_9STRA</name>
<dbReference type="AlphaFoldDB" id="A0A8T1V436"/>
<evidence type="ECO:0000256" key="1">
    <source>
        <dbReference type="SAM" id="MobiDB-lite"/>
    </source>
</evidence>
<organism evidence="2 3">
    <name type="scientific">Phytophthora cactorum</name>
    <dbReference type="NCBI Taxonomy" id="29920"/>
    <lineage>
        <taxon>Eukaryota</taxon>
        <taxon>Sar</taxon>
        <taxon>Stramenopiles</taxon>
        <taxon>Oomycota</taxon>
        <taxon>Peronosporomycetes</taxon>
        <taxon>Peronosporales</taxon>
        <taxon>Peronosporaceae</taxon>
        <taxon>Phytophthora</taxon>
    </lineage>
</organism>
<proteinExistence type="predicted"/>
<evidence type="ECO:0000313" key="3">
    <source>
        <dbReference type="Proteomes" id="UP000688947"/>
    </source>
</evidence>